<gene>
    <name evidence="1" type="ORF">Q604_UNBC10207G0001</name>
</gene>
<comment type="caution">
    <text evidence="1">The sequence shown here is derived from an EMBL/GenBank/DDBJ whole genome shotgun (WGS) entry which is preliminary data.</text>
</comment>
<sequence>MRSSMVYRNPCKESPEVIAENLLA</sequence>
<dbReference type="EMBL" id="AZMM01010207">
    <property type="protein sequence ID" value="ETJ35404.1"/>
    <property type="molecule type" value="Genomic_DNA"/>
</dbReference>
<reference evidence="1" key="1">
    <citation type="submission" date="2013-12" db="EMBL/GenBank/DDBJ databases">
        <title>A Varibaculum cambriense genome reconstructed from a premature infant gut community with otherwise low bacterial novelty that shifts toward anaerobic metabolism during the third week of life.</title>
        <authorList>
            <person name="Brown C.T."/>
            <person name="Sharon I."/>
            <person name="Thomas B.C."/>
            <person name="Castelle C.J."/>
            <person name="Morowitz M.J."/>
            <person name="Banfield J.F."/>
        </authorList>
    </citation>
    <scope>NUCLEOTIDE SEQUENCE</scope>
</reference>
<accession>W1Y2R6</accession>
<protein>
    <submittedName>
        <fullName evidence="1">Uncharacterized protein</fullName>
    </submittedName>
</protein>
<dbReference type="AlphaFoldDB" id="W1Y2R6"/>
<proteinExistence type="predicted"/>
<feature type="non-terminal residue" evidence="1">
    <location>
        <position position="24"/>
    </location>
</feature>
<evidence type="ECO:0000313" key="1">
    <source>
        <dbReference type="EMBL" id="ETJ35404.1"/>
    </source>
</evidence>
<name>W1Y2R6_9ZZZZ</name>
<organism evidence="1">
    <name type="scientific">human gut metagenome</name>
    <dbReference type="NCBI Taxonomy" id="408170"/>
    <lineage>
        <taxon>unclassified sequences</taxon>
        <taxon>metagenomes</taxon>
        <taxon>organismal metagenomes</taxon>
    </lineage>
</organism>